<sequence length="321" mass="33460">MSIEVLRPGMLSTVQDLGRAGYAALGVGRSGALDTDALRLGNALLGNAATAAGLEITLHGPTLRFNTRGAFALCGADFIARLDGQTVSGWSAMEAEAGSVLELGHARSGCRAWLALAGGIDSPTVLGSRSTDLNADLGPLPQALRRGDVLTLGAQASTPRAPSTRWSLDPRPWFALTGHAPLRLLPGRDYAHLDQSSATALCNVEFRVAAASNRVGVRLNGATLRLTHALECVSEGCVPGVVQLPPSGQPIVLLGEHPVSGGYPRIAQIAAVDLPRLAQASPGSALRFMLIDLDTATRALLARQRARADLESRIHSRLAAT</sequence>
<dbReference type="NCBIfam" id="TIGR00724">
    <property type="entry name" value="urea_amlyse_rel"/>
    <property type="match status" value="1"/>
</dbReference>
<dbReference type="InterPro" id="IPR029000">
    <property type="entry name" value="Cyclophilin-like_dom_sf"/>
</dbReference>
<name>T0ZEW6_9ZZZZ</name>
<evidence type="ECO:0000256" key="1">
    <source>
        <dbReference type="ARBA" id="ARBA00022741"/>
    </source>
</evidence>
<keyword evidence="3" id="KW-0067">ATP-binding</keyword>
<gene>
    <name evidence="5" type="ORF">B1B_19157</name>
</gene>
<dbReference type="SUPFAM" id="SSF50891">
    <property type="entry name" value="Cyclophilin-like"/>
    <property type="match status" value="1"/>
</dbReference>
<dbReference type="InterPro" id="IPR052708">
    <property type="entry name" value="PxpC"/>
</dbReference>
<dbReference type="Gene3D" id="2.40.100.10">
    <property type="entry name" value="Cyclophilin-like"/>
    <property type="match status" value="1"/>
</dbReference>
<feature type="domain" description="Carboxyltransferase" evidence="4">
    <location>
        <begin position="24"/>
        <end position="306"/>
    </location>
</feature>
<keyword evidence="5" id="KW-0456">Lyase</keyword>
<evidence type="ECO:0000259" key="4">
    <source>
        <dbReference type="SMART" id="SM00797"/>
    </source>
</evidence>
<proteinExistence type="predicted"/>
<dbReference type="SMART" id="SM00797">
    <property type="entry name" value="AHS2"/>
    <property type="match status" value="1"/>
</dbReference>
<dbReference type="InterPro" id="IPR003778">
    <property type="entry name" value="CT_A_B"/>
</dbReference>
<evidence type="ECO:0000313" key="5">
    <source>
        <dbReference type="EMBL" id="EQD27414.1"/>
    </source>
</evidence>
<dbReference type="PANTHER" id="PTHR43309:SF3">
    <property type="entry name" value="5-OXOPROLINASE SUBUNIT C"/>
    <property type="match status" value="1"/>
</dbReference>
<evidence type="ECO:0000256" key="3">
    <source>
        <dbReference type="ARBA" id="ARBA00022840"/>
    </source>
</evidence>
<dbReference type="PANTHER" id="PTHR43309">
    <property type="entry name" value="5-OXOPROLINASE SUBUNIT C"/>
    <property type="match status" value="1"/>
</dbReference>
<dbReference type="AlphaFoldDB" id="T0ZEW6"/>
<accession>T0ZEW6</accession>
<dbReference type="GO" id="GO:0016787">
    <property type="term" value="F:hydrolase activity"/>
    <property type="evidence" value="ECO:0007669"/>
    <property type="project" value="UniProtKB-KW"/>
</dbReference>
<organism evidence="5">
    <name type="scientific">mine drainage metagenome</name>
    <dbReference type="NCBI Taxonomy" id="410659"/>
    <lineage>
        <taxon>unclassified sequences</taxon>
        <taxon>metagenomes</taxon>
        <taxon>ecological metagenomes</taxon>
    </lineage>
</organism>
<dbReference type="EMBL" id="AUZY01012874">
    <property type="protein sequence ID" value="EQD27414.1"/>
    <property type="molecule type" value="Genomic_DNA"/>
</dbReference>
<dbReference type="GO" id="GO:0005524">
    <property type="term" value="F:ATP binding"/>
    <property type="evidence" value="ECO:0007669"/>
    <property type="project" value="UniProtKB-KW"/>
</dbReference>
<dbReference type="GO" id="GO:0016829">
    <property type="term" value="F:lyase activity"/>
    <property type="evidence" value="ECO:0007669"/>
    <property type="project" value="UniProtKB-KW"/>
</dbReference>
<keyword evidence="2" id="KW-0378">Hydrolase</keyword>
<evidence type="ECO:0000256" key="2">
    <source>
        <dbReference type="ARBA" id="ARBA00022801"/>
    </source>
</evidence>
<dbReference type="Pfam" id="PF02626">
    <property type="entry name" value="CT_A_B"/>
    <property type="match status" value="1"/>
</dbReference>
<protein>
    <submittedName>
        <fullName evidence="5">Urea amidolyase related protein</fullName>
    </submittedName>
</protein>
<reference evidence="5" key="1">
    <citation type="submission" date="2013-08" db="EMBL/GenBank/DDBJ databases">
        <authorList>
            <person name="Mendez C."/>
            <person name="Richter M."/>
            <person name="Ferrer M."/>
            <person name="Sanchez J."/>
        </authorList>
    </citation>
    <scope>NUCLEOTIDE SEQUENCE</scope>
</reference>
<comment type="caution">
    <text evidence="5">The sequence shown here is derived from an EMBL/GenBank/DDBJ whole genome shotgun (WGS) entry which is preliminary data.</text>
</comment>
<reference evidence="5" key="2">
    <citation type="journal article" date="2014" name="ISME J.">
        <title>Microbial stratification in low pH oxic and suboxic macroscopic growths along an acid mine drainage.</title>
        <authorList>
            <person name="Mendez-Garcia C."/>
            <person name="Mesa V."/>
            <person name="Sprenger R.R."/>
            <person name="Richter M."/>
            <person name="Diez M.S."/>
            <person name="Solano J."/>
            <person name="Bargiela R."/>
            <person name="Golyshina O.V."/>
            <person name="Manteca A."/>
            <person name="Ramos J.L."/>
            <person name="Gallego J.R."/>
            <person name="Llorente I."/>
            <person name="Martins Dos Santos V.A."/>
            <person name="Jensen O.N."/>
            <person name="Pelaez A.I."/>
            <person name="Sanchez J."/>
            <person name="Ferrer M."/>
        </authorList>
    </citation>
    <scope>NUCLEOTIDE SEQUENCE</scope>
</reference>
<keyword evidence="1" id="KW-0547">Nucleotide-binding</keyword>